<keyword evidence="5" id="KW-0736">Signalosome</keyword>
<dbReference type="Proteomes" id="UP001249851">
    <property type="component" value="Unassembled WGS sequence"/>
</dbReference>
<name>A0AAD9VFB7_ACRCE</name>
<reference evidence="8" key="1">
    <citation type="journal article" date="2023" name="G3 (Bethesda)">
        <title>Whole genome assembly and annotation of the endangered Caribbean coral Acropora cervicornis.</title>
        <authorList>
            <person name="Selwyn J.D."/>
            <person name="Vollmer S.V."/>
        </authorList>
    </citation>
    <scope>NUCLEOTIDE SEQUENCE</scope>
    <source>
        <strain evidence="8">K2</strain>
    </source>
</reference>
<dbReference type="InterPro" id="IPR036390">
    <property type="entry name" value="WH_DNA-bd_sf"/>
</dbReference>
<reference evidence="8" key="2">
    <citation type="journal article" date="2023" name="Science">
        <title>Genomic signatures of disease resistance in endangered staghorn corals.</title>
        <authorList>
            <person name="Vollmer S.V."/>
            <person name="Selwyn J.D."/>
            <person name="Despard B.A."/>
            <person name="Roesel C.L."/>
        </authorList>
    </citation>
    <scope>NUCLEOTIDE SEQUENCE</scope>
    <source>
        <strain evidence="8">K2</strain>
    </source>
</reference>
<protein>
    <submittedName>
        <fullName evidence="8">COP9 signalosome complex subunit 1</fullName>
    </submittedName>
</protein>
<dbReference type="InterPro" id="IPR000717">
    <property type="entry name" value="PCI_dom"/>
</dbReference>
<sequence length="459" mass="52259">MPLPIRINRAHENPAEPMQVDVPPENNHATNEDTFIIESATLDLDVYASNYTGLTKLNRLLFVARHCPLLEIDALRIALTYVKQTFNVQLYQDIMKTMTEACIQNEIEPPPIDTTWMETTSKKAALKFEKLDSDLKNYKSNSIKESIRRGHDDLGDHHFECGDLNNALKCYSRARDYCMSAKQVVNMCVNVIKVSIHLGNWSHVLNYVNKAENTSELAEQKDRRPNLVTLTRLKCAAGLAELASRKYKSAAKNFLQSSFDNCECPEIISPNNVAIYGGLCALATFERQELQKKVLSSSSFKLFLELEPQLRDDNFMLDMYLSPHVHTLYSQIRNRALVQYFSPYVSADMEKMARAFNTTVSKLEDELSNLILEGQIQARIDSHNKVLFARNVDQRSVTFEKALEMGKEYHKRTKVGQSAVRTHLFVALILRGAILRNQIFVKSPPRESSSSEVSMPVTR</sequence>
<dbReference type="EMBL" id="JARQWQ010000005">
    <property type="protein sequence ID" value="KAK2571820.1"/>
    <property type="molecule type" value="Genomic_DNA"/>
</dbReference>
<evidence type="ECO:0000256" key="5">
    <source>
        <dbReference type="ARBA" id="ARBA00022790"/>
    </source>
</evidence>
<dbReference type="PANTHER" id="PTHR14145:SF2">
    <property type="entry name" value="COP9 SIGNALOSOME COMPLEX SUBUNIT 1"/>
    <property type="match status" value="1"/>
</dbReference>
<dbReference type="Pfam" id="PF01399">
    <property type="entry name" value="PCI"/>
    <property type="match status" value="1"/>
</dbReference>
<dbReference type="SMART" id="SM00088">
    <property type="entry name" value="PINT"/>
    <property type="match status" value="1"/>
</dbReference>
<accession>A0AAD9VFB7</accession>
<dbReference type="GO" id="GO:0005737">
    <property type="term" value="C:cytoplasm"/>
    <property type="evidence" value="ECO:0007669"/>
    <property type="project" value="UniProtKB-SubCell"/>
</dbReference>
<comment type="caution">
    <text evidence="8">The sequence shown here is derived from an EMBL/GenBank/DDBJ whole genome shotgun (WGS) entry which is preliminary data.</text>
</comment>
<keyword evidence="6" id="KW-0539">Nucleus</keyword>
<comment type="similarity">
    <text evidence="3">Belongs to the CSN1 family.</text>
</comment>
<keyword evidence="4" id="KW-0963">Cytoplasm</keyword>
<dbReference type="Pfam" id="PF21151">
    <property type="entry name" value="CSN1_C"/>
    <property type="match status" value="1"/>
</dbReference>
<evidence type="ECO:0000313" key="8">
    <source>
        <dbReference type="EMBL" id="KAK2571820.1"/>
    </source>
</evidence>
<dbReference type="InterPro" id="IPR048624">
    <property type="entry name" value="CSN1_C"/>
</dbReference>
<evidence type="ECO:0000256" key="1">
    <source>
        <dbReference type="ARBA" id="ARBA00004123"/>
    </source>
</evidence>
<dbReference type="AlphaFoldDB" id="A0AAD9VFB7"/>
<evidence type="ECO:0000313" key="9">
    <source>
        <dbReference type="Proteomes" id="UP001249851"/>
    </source>
</evidence>
<dbReference type="Gene3D" id="1.25.40.570">
    <property type="match status" value="1"/>
</dbReference>
<organism evidence="8 9">
    <name type="scientific">Acropora cervicornis</name>
    <name type="common">Staghorn coral</name>
    <dbReference type="NCBI Taxonomy" id="6130"/>
    <lineage>
        <taxon>Eukaryota</taxon>
        <taxon>Metazoa</taxon>
        <taxon>Cnidaria</taxon>
        <taxon>Anthozoa</taxon>
        <taxon>Hexacorallia</taxon>
        <taxon>Scleractinia</taxon>
        <taxon>Astrocoeniina</taxon>
        <taxon>Acroporidae</taxon>
        <taxon>Acropora</taxon>
    </lineage>
</organism>
<dbReference type="SUPFAM" id="SSF46785">
    <property type="entry name" value="Winged helix' DNA-binding domain"/>
    <property type="match status" value="1"/>
</dbReference>
<dbReference type="InterPro" id="IPR045135">
    <property type="entry name" value="Rpn7_N"/>
</dbReference>
<gene>
    <name evidence="8" type="ORF">P5673_003224</name>
</gene>
<dbReference type="PROSITE" id="PS50250">
    <property type="entry name" value="PCI"/>
    <property type="match status" value="1"/>
</dbReference>
<evidence type="ECO:0000256" key="6">
    <source>
        <dbReference type="ARBA" id="ARBA00023242"/>
    </source>
</evidence>
<dbReference type="PANTHER" id="PTHR14145">
    <property type="entry name" value="26S PROTESOME SUBUNIT 6"/>
    <property type="match status" value="1"/>
</dbReference>
<evidence type="ECO:0000256" key="2">
    <source>
        <dbReference type="ARBA" id="ARBA00004496"/>
    </source>
</evidence>
<dbReference type="InterPro" id="IPR019585">
    <property type="entry name" value="Rpn7/CSN1"/>
</dbReference>
<evidence type="ECO:0000259" key="7">
    <source>
        <dbReference type="PROSITE" id="PS50250"/>
    </source>
</evidence>
<keyword evidence="9" id="KW-1185">Reference proteome</keyword>
<evidence type="ECO:0000256" key="4">
    <source>
        <dbReference type="ARBA" id="ARBA00022490"/>
    </source>
</evidence>
<comment type="subcellular location">
    <subcellularLocation>
        <location evidence="2">Cytoplasm</location>
    </subcellularLocation>
    <subcellularLocation>
        <location evidence="1">Nucleus</location>
    </subcellularLocation>
</comment>
<dbReference type="GO" id="GO:0008180">
    <property type="term" value="C:COP9 signalosome"/>
    <property type="evidence" value="ECO:0007669"/>
    <property type="project" value="UniProtKB-KW"/>
</dbReference>
<dbReference type="Pfam" id="PF10602">
    <property type="entry name" value="RPN7"/>
    <property type="match status" value="1"/>
</dbReference>
<proteinExistence type="inferred from homology"/>
<feature type="domain" description="PCI" evidence="7">
    <location>
        <begin position="224"/>
        <end position="394"/>
    </location>
</feature>
<evidence type="ECO:0000256" key="3">
    <source>
        <dbReference type="ARBA" id="ARBA00008793"/>
    </source>
</evidence>